<dbReference type="Pfam" id="PF05840">
    <property type="entry name" value="Phage_GPA"/>
    <property type="match status" value="1"/>
</dbReference>
<dbReference type="AlphaFoldDB" id="A0A1E8PQT9"/>
<keyword evidence="4" id="KW-0540">Nuclease</keyword>
<accession>A0A1E8PQT9</accession>
<evidence type="ECO:0000256" key="2">
    <source>
        <dbReference type="ARBA" id="ARBA00009260"/>
    </source>
</evidence>
<keyword evidence="5" id="KW-0255">Endonuclease</keyword>
<evidence type="ECO:0000256" key="6">
    <source>
        <dbReference type="ARBA" id="ARBA00022801"/>
    </source>
</evidence>
<dbReference type="GO" id="GO:0004519">
    <property type="term" value="F:endonuclease activity"/>
    <property type="evidence" value="ECO:0007669"/>
    <property type="project" value="UniProtKB-KW"/>
</dbReference>
<proteinExistence type="inferred from homology"/>
<evidence type="ECO:0000313" key="8">
    <source>
        <dbReference type="EMBL" id="OFJ48622.1"/>
    </source>
</evidence>
<evidence type="ECO:0000313" key="9">
    <source>
        <dbReference type="Proteomes" id="UP000092634"/>
    </source>
</evidence>
<comment type="caution">
    <text evidence="8">The sequence shown here is derived from an EMBL/GenBank/DDBJ whole genome shotgun (WGS) entry which is preliminary data.</text>
</comment>
<dbReference type="InterPro" id="IPR008766">
    <property type="entry name" value="Replication_gene_A-like"/>
</dbReference>
<keyword evidence="6" id="KW-0378">Hydrolase</keyword>
<dbReference type="GO" id="GO:0006260">
    <property type="term" value="P:DNA replication"/>
    <property type="evidence" value="ECO:0007669"/>
    <property type="project" value="UniProtKB-KW"/>
</dbReference>
<comment type="similarity">
    <text evidence="2">Belongs to the phage GPA family.</text>
</comment>
<evidence type="ECO:0000256" key="4">
    <source>
        <dbReference type="ARBA" id="ARBA00022722"/>
    </source>
</evidence>
<evidence type="ECO:0000259" key="7">
    <source>
        <dbReference type="Pfam" id="PF05840"/>
    </source>
</evidence>
<protein>
    <recommendedName>
        <fullName evidence="7">Replication gene A protein-like domain-containing protein</fullName>
    </recommendedName>
</protein>
<evidence type="ECO:0000256" key="3">
    <source>
        <dbReference type="ARBA" id="ARBA00022705"/>
    </source>
</evidence>
<dbReference type="EMBL" id="MAQB02000001">
    <property type="protein sequence ID" value="OFJ48622.1"/>
    <property type="molecule type" value="Genomic_DNA"/>
</dbReference>
<dbReference type="Proteomes" id="UP000092634">
    <property type="component" value="Unassembled WGS sequence"/>
</dbReference>
<gene>
    <name evidence="8" type="ORF">BA896_006510</name>
</gene>
<feature type="domain" description="Replication gene A protein-like" evidence="7">
    <location>
        <begin position="59"/>
        <end position="342"/>
    </location>
</feature>
<comment type="function">
    <text evidence="1">Possible endonuclease which induces a single-strand cut and initiates DNA replication.</text>
</comment>
<organism evidence="8 9">
    <name type="scientific">Janthinobacterium lividum</name>
    <dbReference type="NCBI Taxonomy" id="29581"/>
    <lineage>
        <taxon>Bacteria</taxon>
        <taxon>Pseudomonadati</taxon>
        <taxon>Pseudomonadota</taxon>
        <taxon>Betaproteobacteria</taxon>
        <taxon>Burkholderiales</taxon>
        <taxon>Oxalobacteraceae</taxon>
        <taxon>Janthinobacterium</taxon>
    </lineage>
</organism>
<dbReference type="GO" id="GO:0016787">
    <property type="term" value="F:hydrolase activity"/>
    <property type="evidence" value="ECO:0007669"/>
    <property type="project" value="UniProtKB-KW"/>
</dbReference>
<name>A0A1E8PQT9_9BURK</name>
<evidence type="ECO:0000256" key="1">
    <source>
        <dbReference type="ARBA" id="ARBA00003293"/>
    </source>
</evidence>
<evidence type="ECO:0000256" key="5">
    <source>
        <dbReference type="ARBA" id="ARBA00022759"/>
    </source>
</evidence>
<sequence>MQNMGIPLRMANAVHRLFGGLNMRRQRVIDALLADDLRLPLVDQCGVMTGPIAISVAAEQAARECYLVCDRIQTADAIQAGIAEVCARRGVSEPVARTLGGYIARAVDKGWWRRRLRKELVRRFEHTSIQLGLTHLRADPYISREIAIAQAAQNNENQKLLELCIATNEYGDVYSLAKLATLGTANKAIRRGELMLRIRGFEEVASVLGHVGMFWTITCPSKFHSVGGTNDGYKDFTPSDAQKYLVGVWALIRSALHRRGIRPYGFRIAEPHTDGCPHWHMLLFLAPHEVEIMERVIRKYALQMDGDEDGAQKNRVKLVKIEAGKGTAAGYIAKYVSKNIDGTGVGDHKTFESGETYVITVDRFGDVELTASQRVTYWAQVWDIRQFQPIGGPQISVWRELSRLDEGALLHADDLIRDAYQATQKVESDDPAVVQRADFARFIWAMGGPQCGRETEIRLASREVMVAGRYETEEVEKPVGVYLARQPQVVYESVRYQWTITGPGESAGSSFAGHRVGACPSPPWTRIAAASASTWTSVNKYTQSAEAKSADQPKNKIVSSPFNAGRISDRNHVRCAEVDHIAVYLRHRKRAPGAPSVHLEYLREKYRDRHEVPVTSLRTLSVH</sequence>
<reference evidence="8 9" key="1">
    <citation type="submission" date="2016-10" db="EMBL/GenBank/DDBJ databases">
        <title>Updated version of Genome Assembly of Janthinobacterium lividum ERGS5:01.</title>
        <authorList>
            <person name="Kumar R."/>
            <person name="Acharya V."/>
            <person name="Singh D."/>
        </authorList>
    </citation>
    <scope>NUCLEOTIDE SEQUENCE [LARGE SCALE GENOMIC DNA]</scope>
    <source>
        <strain evidence="8 9">ERGS5:01</strain>
    </source>
</reference>
<keyword evidence="3" id="KW-0235">DNA replication</keyword>